<comment type="caution">
    <text evidence="1">The sequence shown here is derived from an EMBL/GenBank/DDBJ whole genome shotgun (WGS) entry which is preliminary data.</text>
</comment>
<protein>
    <submittedName>
        <fullName evidence="1">Uncharacterized protein</fullName>
    </submittedName>
</protein>
<gene>
    <name evidence="1" type="ORF">S01H4_24801</name>
</gene>
<dbReference type="EMBL" id="BART01011708">
    <property type="protein sequence ID" value="GAG88296.1"/>
    <property type="molecule type" value="Genomic_DNA"/>
</dbReference>
<dbReference type="AlphaFoldDB" id="X1CVS7"/>
<reference evidence="1" key="1">
    <citation type="journal article" date="2014" name="Front. Microbiol.">
        <title>High frequency of phylogenetically diverse reductive dehalogenase-homologous genes in deep subseafloor sedimentary metagenomes.</title>
        <authorList>
            <person name="Kawai M."/>
            <person name="Futagami T."/>
            <person name="Toyoda A."/>
            <person name="Takaki Y."/>
            <person name="Nishi S."/>
            <person name="Hori S."/>
            <person name="Arai W."/>
            <person name="Tsubouchi T."/>
            <person name="Morono Y."/>
            <person name="Uchiyama I."/>
            <person name="Ito T."/>
            <person name="Fujiyama A."/>
            <person name="Inagaki F."/>
            <person name="Takami H."/>
        </authorList>
    </citation>
    <scope>NUCLEOTIDE SEQUENCE</scope>
    <source>
        <strain evidence="1">Expedition CK06-06</strain>
    </source>
</reference>
<feature type="non-terminal residue" evidence="1">
    <location>
        <position position="1"/>
    </location>
</feature>
<evidence type="ECO:0000313" key="1">
    <source>
        <dbReference type="EMBL" id="GAG88296.1"/>
    </source>
</evidence>
<organism evidence="1">
    <name type="scientific">marine sediment metagenome</name>
    <dbReference type="NCBI Taxonomy" id="412755"/>
    <lineage>
        <taxon>unclassified sequences</taxon>
        <taxon>metagenomes</taxon>
        <taxon>ecological metagenomes</taxon>
    </lineage>
</organism>
<proteinExistence type="predicted"/>
<accession>X1CVS7</accession>
<sequence>DGGEISVTITPGVYSADTLAQEIENQMNASGVSGACDYQAIYIDAYNVFAIFTYPSCVFELKTTTALDAIWDVIGFDTAADTGFDSYHQGDYIRIHTEEWVKIDAGVGNTISACAAFTFYDNLQDTATLKIQFSNDNFATIPIDLSMTKGEFLYILLFDGLLPPSAPELTTFSYRYVRFYIQDIDNPDGFIELGRCWLGCPFWPKLGFDPKHKNVPVDASIIKESDGGQASTVQRTHFKRWNYNFGYGTQRTGQPDKAGFDALFASRGVSKEWVALEMPSTSSARVFSNPQD</sequence>
<feature type="non-terminal residue" evidence="1">
    <location>
        <position position="292"/>
    </location>
</feature>
<name>X1CVS7_9ZZZZ</name>